<sequence>MSPEFRVTRITYKELDIFPVLVDYDMENKKCRGMSARIDLFSYGALSAEIEKFHGDRLDFAIEEGMMIRKKGLIFSNGFFLFDFSYFMDNPDKFAEKINSLNMPTVYIENSDRFDLAPLLKSGINCHIELLEF</sequence>
<comment type="caution">
    <text evidence="1">The sequence shown here is derived from an EMBL/GenBank/DDBJ whole genome shotgun (WGS) entry which is preliminary data.</text>
</comment>
<dbReference type="Proteomes" id="UP000294614">
    <property type="component" value="Unassembled WGS sequence"/>
</dbReference>
<gene>
    <name evidence="1" type="ORF">C8D98_1712</name>
</gene>
<dbReference type="OrthoDB" id="9797996at2"/>
<dbReference type="EMBL" id="SMGG01000004">
    <property type="protein sequence ID" value="TCK60833.1"/>
    <property type="molecule type" value="Genomic_DNA"/>
</dbReference>
<protein>
    <submittedName>
        <fullName evidence="1">Uncharacterized protein</fullName>
    </submittedName>
</protein>
<keyword evidence="2" id="KW-1185">Reference proteome</keyword>
<name>A0A4R1KAA6_9BACT</name>
<accession>A0A4R1KAA6</accession>
<organism evidence="1 2">
    <name type="scientific">Seleniivibrio woodruffii</name>
    <dbReference type="NCBI Taxonomy" id="1078050"/>
    <lineage>
        <taxon>Bacteria</taxon>
        <taxon>Pseudomonadati</taxon>
        <taxon>Deferribacterota</taxon>
        <taxon>Deferribacteres</taxon>
        <taxon>Deferribacterales</taxon>
        <taxon>Geovibrionaceae</taxon>
        <taxon>Seleniivibrio</taxon>
    </lineage>
</organism>
<dbReference type="AlphaFoldDB" id="A0A4R1KAA6"/>
<evidence type="ECO:0000313" key="2">
    <source>
        <dbReference type="Proteomes" id="UP000294614"/>
    </source>
</evidence>
<dbReference type="RefSeq" id="WP_132873697.1">
    <property type="nucleotide sequence ID" value="NZ_JAJUHT010000001.1"/>
</dbReference>
<reference evidence="1 2" key="1">
    <citation type="submission" date="2019-03" db="EMBL/GenBank/DDBJ databases">
        <title>Genomic Encyclopedia of Type Strains, Phase IV (KMG-IV): sequencing the most valuable type-strain genomes for metagenomic binning, comparative biology and taxonomic classification.</title>
        <authorList>
            <person name="Goeker M."/>
        </authorList>
    </citation>
    <scope>NUCLEOTIDE SEQUENCE [LARGE SCALE GENOMIC DNA]</scope>
    <source>
        <strain evidence="1 2">DSM 24984</strain>
    </source>
</reference>
<evidence type="ECO:0000313" key="1">
    <source>
        <dbReference type="EMBL" id="TCK60833.1"/>
    </source>
</evidence>
<proteinExistence type="predicted"/>